<sequence>MRSTLLHMCTPSSKVGSLNCIGVRRHAQIENCLQVAVGAFRVIAEFELKRFGNDKRVSMLFFEMQNMMHALLQLQPVRANHVGHDGISIGERLADLVKKTAEDINECAKTCDAYANQRLLAKVFNAPSWDITFREYTQRFSIRKAEITFAISIHTGIRVDRANEKLDALADKSDGMCLVLTATPY</sequence>
<evidence type="ECO:0000313" key="1">
    <source>
        <dbReference type="EMBL" id="KAJ8483412.1"/>
    </source>
</evidence>
<organism evidence="1 2">
    <name type="scientific">Trametes cubensis</name>
    <dbReference type="NCBI Taxonomy" id="1111947"/>
    <lineage>
        <taxon>Eukaryota</taxon>
        <taxon>Fungi</taxon>
        <taxon>Dikarya</taxon>
        <taxon>Basidiomycota</taxon>
        <taxon>Agaricomycotina</taxon>
        <taxon>Agaricomycetes</taxon>
        <taxon>Polyporales</taxon>
        <taxon>Polyporaceae</taxon>
        <taxon>Trametes</taxon>
    </lineage>
</organism>
<gene>
    <name evidence="1" type="ORF">ONZ51_g4719</name>
</gene>
<dbReference type="EMBL" id="JAPEVG010000094">
    <property type="protein sequence ID" value="KAJ8483412.1"/>
    <property type="molecule type" value="Genomic_DNA"/>
</dbReference>
<proteinExistence type="predicted"/>
<comment type="caution">
    <text evidence="1">The sequence shown here is derived from an EMBL/GenBank/DDBJ whole genome shotgun (WGS) entry which is preliminary data.</text>
</comment>
<dbReference type="Proteomes" id="UP001215151">
    <property type="component" value="Unassembled WGS sequence"/>
</dbReference>
<reference evidence="1" key="1">
    <citation type="submission" date="2022-11" db="EMBL/GenBank/DDBJ databases">
        <title>Genome Sequence of Cubamyces cubensis.</title>
        <authorList>
            <person name="Buettner E."/>
        </authorList>
    </citation>
    <scope>NUCLEOTIDE SEQUENCE</scope>
    <source>
        <strain evidence="1">MPL-01</strain>
    </source>
</reference>
<evidence type="ECO:0000313" key="2">
    <source>
        <dbReference type="Proteomes" id="UP001215151"/>
    </source>
</evidence>
<dbReference type="AlphaFoldDB" id="A0AAD7TXR8"/>
<accession>A0AAD7TXR8</accession>
<name>A0AAD7TXR8_9APHY</name>
<protein>
    <submittedName>
        <fullName evidence="1">Uncharacterized protein</fullName>
    </submittedName>
</protein>
<keyword evidence="2" id="KW-1185">Reference proteome</keyword>